<evidence type="ECO:0000313" key="3">
    <source>
        <dbReference type="EMBL" id="KAI9637449.1"/>
    </source>
</evidence>
<dbReference type="SMART" id="SM00897">
    <property type="entry name" value="FIST"/>
    <property type="match status" value="1"/>
</dbReference>
<keyword evidence="4" id="KW-1185">Reference proteome</keyword>
<feature type="region of interest" description="Disordered" evidence="1">
    <location>
        <begin position="373"/>
        <end position="396"/>
    </location>
</feature>
<proteinExistence type="predicted"/>
<reference evidence="3" key="1">
    <citation type="journal article" date="2022" name="G3 (Bethesda)">
        <title>High quality genome of the basidiomycete yeast Dioszegia hungarica PDD-24b-2 isolated from cloud water.</title>
        <authorList>
            <person name="Jarrige D."/>
            <person name="Haridas S."/>
            <person name="Bleykasten-Grosshans C."/>
            <person name="Joly M."/>
            <person name="Nadalig T."/>
            <person name="Sancelme M."/>
            <person name="Vuilleumier S."/>
            <person name="Grigoriev I.V."/>
            <person name="Amato P."/>
            <person name="Bringel F."/>
        </authorList>
    </citation>
    <scope>NUCLEOTIDE SEQUENCE</scope>
    <source>
        <strain evidence="3">PDD-24b-2</strain>
    </source>
</reference>
<dbReference type="GeneID" id="77731594"/>
<dbReference type="EMBL" id="JAKWFO010000004">
    <property type="protein sequence ID" value="KAI9637449.1"/>
    <property type="molecule type" value="Genomic_DNA"/>
</dbReference>
<dbReference type="Pfam" id="PF08495">
    <property type="entry name" value="FIST"/>
    <property type="match status" value="1"/>
</dbReference>
<organism evidence="3 4">
    <name type="scientific">Dioszegia hungarica</name>
    <dbReference type="NCBI Taxonomy" id="4972"/>
    <lineage>
        <taxon>Eukaryota</taxon>
        <taxon>Fungi</taxon>
        <taxon>Dikarya</taxon>
        <taxon>Basidiomycota</taxon>
        <taxon>Agaricomycotina</taxon>
        <taxon>Tremellomycetes</taxon>
        <taxon>Tremellales</taxon>
        <taxon>Bulleribasidiaceae</taxon>
        <taxon>Dioszegia</taxon>
    </lineage>
</organism>
<name>A0AA38HEK3_9TREE</name>
<feature type="domain" description="FIST" evidence="2">
    <location>
        <begin position="58"/>
        <end position="283"/>
    </location>
</feature>
<feature type="region of interest" description="Disordered" evidence="1">
    <location>
        <begin position="128"/>
        <end position="148"/>
    </location>
</feature>
<dbReference type="Proteomes" id="UP001164286">
    <property type="component" value="Unassembled WGS sequence"/>
</dbReference>
<comment type="caution">
    <text evidence="3">The sequence shown here is derived from an EMBL/GenBank/DDBJ whole genome shotgun (WGS) entry which is preliminary data.</text>
</comment>
<gene>
    <name evidence="3" type="ORF">MKK02DRAFT_43370</name>
</gene>
<sequence>MGLIRAIQLAQRAPSRSLANRAYSTSSARPFIITSTLFSPTPDFLASHLASNPAPTDSLTLYTICTTLPSLPGLLPHLQRLPNSIGSFSHPRPVQAGQNQPYISLAHFPRNGGSVFHTALTGRRPVEVGRWHRPHPDGVGKEDLKGGEMGDLGDVRGAGLGGWGEAWEADAGAADERVQGLEGVDAQTILLLTDASPRPVLRALDAQFPHAVKAGLLTAPTPFITGRPHTLLLNDKIHNTGAVGLALPYKLDVGVEFGLEPMGEPMVVDRSQGNMLLSLVSHPNPAQILISAIQKRGGAGLISKEEDFYLALLNPASEGGGIREAVKIMGGDPGKGALSLEMEDSLVQGQAVQFMQKSSLPTSLPLSPSRLSFGALARSDDPDSEDSDAAQRKPRVEEGFMGLSEAGFLYSVRGRSAMGTAGGGFAVLR</sequence>
<evidence type="ECO:0000256" key="1">
    <source>
        <dbReference type="SAM" id="MobiDB-lite"/>
    </source>
</evidence>
<dbReference type="AlphaFoldDB" id="A0AA38HEK3"/>
<evidence type="ECO:0000259" key="2">
    <source>
        <dbReference type="SMART" id="SM00897"/>
    </source>
</evidence>
<dbReference type="InterPro" id="IPR013702">
    <property type="entry name" value="FIST_domain_N"/>
</dbReference>
<accession>A0AA38HEK3</accession>
<protein>
    <recommendedName>
        <fullName evidence="2">FIST domain-containing protein</fullName>
    </recommendedName>
</protein>
<dbReference type="RefSeq" id="XP_052947226.1">
    <property type="nucleotide sequence ID" value="XM_053092389.1"/>
</dbReference>
<evidence type="ECO:0000313" key="4">
    <source>
        <dbReference type="Proteomes" id="UP001164286"/>
    </source>
</evidence>